<evidence type="ECO:0008006" key="3">
    <source>
        <dbReference type="Google" id="ProtNLM"/>
    </source>
</evidence>
<proteinExistence type="predicted"/>
<dbReference type="EMBL" id="FOFD01000008">
    <property type="protein sequence ID" value="SER83837.1"/>
    <property type="molecule type" value="Genomic_DNA"/>
</dbReference>
<organism evidence="1 2">
    <name type="scientific">Natrinema salaciae</name>
    <dbReference type="NCBI Taxonomy" id="1186196"/>
    <lineage>
        <taxon>Archaea</taxon>
        <taxon>Methanobacteriati</taxon>
        <taxon>Methanobacteriota</taxon>
        <taxon>Stenosarchaea group</taxon>
        <taxon>Halobacteria</taxon>
        <taxon>Halobacteriales</taxon>
        <taxon>Natrialbaceae</taxon>
        <taxon>Natrinema</taxon>
    </lineage>
</organism>
<dbReference type="Proteomes" id="UP000199114">
    <property type="component" value="Unassembled WGS sequence"/>
</dbReference>
<dbReference type="RefSeq" id="WP_090622815.1">
    <property type="nucleotide sequence ID" value="NZ_FOFD01000008.1"/>
</dbReference>
<accession>A0A1H9SFU2</accession>
<evidence type="ECO:0000313" key="1">
    <source>
        <dbReference type="EMBL" id="SER83837.1"/>
    </source>
</evidence>
<evidence type="ECO:0000313" key="2">
    <source>
        <dbReference type="Proteomes" id="UP000199114"/>
    </source>
</evidence>
<dbReference type="AlphaFoldDB" id="A0A1H9SFU2"/>
<gene>
    <name evidence="1" type="ORF">SAMN04489841_4714</name>
</gene>
<reference evidence="2" key="1">
    <citation type="submission" date="2016-10" db="EMBL/GenBank/DDBJ databases">
        <authorList>
            <person name="Varghese N."/>
            <person name="Submissions S."/>
        </authorList>
    </citation>
    <scope>NUCLEOTIDE SEQUENCE [LARGE SCALE GENOMIC DNA]</scope>
    <source>
        <strain evidence="2">DSM 25055</strain>
    </source>
</reference>
<protein>
    <recommendedName>
        <fullName evidence="3">Sugar-specific transcriptional regulator TrmB</fullName>
    </recommendedName>
</protein>
<keyword evidence="2" id="KW-1185">Reference proteome</keyword>
<sequence>MRSQKHRSATQVDPVPDDLESARAKLVYIYLEVTGGATIEELGEVLAMKKINSLSVLHSLSSAGHVERSGSEYVVAN</sequence>
<name>A0A1H9SFU2_9EURY</name>
<dbReference type="OrthoDB" id="182995at2157"/>